<organism evidence="2 3">
    <name type="scientific">Citreimonas salinaria</name>
    <dbReference type="NCBI Taxonomy" id="321339"/>
    <lineage>
        <taxon>Bacteria</taxon>
        <taxon>Pseudomonadati</taxon>
        <taxon>Pseudomonadota</taxon>
        <taxon>Alphaproteobacteria</taxon>
        <taxon>Rhodobacterales</taxon>
        <taxon>Roseobacteraceae</taxon>
        <taxon>Citreimonas</taxon>
    </lineage>
</organism>
<sequence length="74" mass="8442">MTRQNQPHTSRRFDPSEPGDRNNGPETDASAAPQIHHDTDDGPSEGESLLGWVFRRVLEQDQAMQEKEQAKWLN</sequence>
<reference evidence="2 3" key="1">
    <citation type="submission" date="2016-10" db="EMBL/GenBank/DDBJ databases">
        <authorList>
            <person name="de Groot N.N."/>
        </authorList>
    </citation>
    <scope>NUCLEOTIDE SEQUENCE [LARGE SCALE GENOMIC DNA]</scope>
    <source>
        <strain evidence="2 3">DSM 26880</strain>
    </source>
</reference>
<dbReference type="RefSeq" id="WP_089885034.1">
    <property type="nucleotide sequence ID" value="NZ_FNPF01000017.1"/>
</dbReference>
<feature type="region of interest" description="Disordered" evidence="1">
    <location>
        <begin position="1"/>
        <end position="48"/>
    </location>
</feature>
<dbReference type="AlphaFoldDB" id="A0A1H3MHQ6"/>
<evidence type="ECO:0000313" key="3">
    <source>
        <dbReference type="Proteomes" id="UP000199286"/>
    </source>
</evidence>
<evidence type="ECO:0000313" key="2">
    <source>
        <dbReference type="EMBL" id="SDY75709.1"/>
    </source>
</evidence>
<dbReference type="STRING" id="321339.SAMN05444340_11711"/>
<feature type="compositionally biased region" description="Basic and acidic residues" evidence="1">
    <location>
        <begin position="11"/>
        <end position="20"/>
    </location>
</feature>
<protein>
    <submittedName>
        <fullName evidence="2">Uncharacterized protein</fullName>
    </submittedName>
</protein>
<gene>
    <name evidence="2" type="ORF">SAMN05444340_11711</name>
</gene>
<name>A0A1H3MHQ6_9RHOB</name>
<dbReference type="Proteomes" id="UP000199286">
    <property type="component" value="Unassembled WGS sequence"/>
</dbReference>
<accession>A0A1H3MHQ6</accession>
<keyword evidence="3" id="KW-1185">Reference proteome</keyword>
<proteinExistence type="predicted"/>
<evidence type="ECO:0000256" key="1">
    <source>
        <dbReference type="SAM" id="MobiDB-lite"/>
    </source>
</evidence>
<dbReference type="EMBL" id="FNPF01000017">
    <property type="protein sequence ID" value="SDY75709.1"/>
    <property type="molecule type" value="Genomic_DNA"/>
</dbReference>